<keyword evidence="2" id="KW-0547">Nucleotide-binding</keyword>
<keyword evidence="3" id="KW-0067">ATP-binding</keyword>
<keyword evidence="8" id="KW-1185">Reference proteome</keyword>
<proteinExistence type="predicted"/>
<accession>A0A6A6GJ76</accession>
<dbReference type="SMART" id="SM00220">
    <property type="entry name" value="S_TKc"/>
    <property type="match status" value="1"/>
</dbReference>
<sequence>MLKLGQTLQGRLGSYVLASKLQETVWKATSQQSPQPVIVKYARHWRIRNERDMLLRFQDQTPHLRRLLDEVDFDGDPDTTALILQYLDRDSLSVCNRRRLTRAEIKFVAQGVLLALDVLHEDGFVHTDVKPSNILVDLDPDSDRITNVQLADLESTVPQDSKYAIEGDPIGTSMFRSPEAALQMRWGQPTDVWSFGTTMISLIYGDGFHIFKPDVPVDHDEYEAKVLIRQHEFFGPFPASYAEIANGEQLEVLTWIMNKTPREALKPFRNISPRELTAEDKSFLLKIMRLDPRDRPTVKDLLADEWFRF</sequence>
<evidence type="ECO:0000256" key="2">
    <source>
        <dbReference type="ARBA" id="ARBA00022741"/>
    </source>
</evidence>
<keyword evidence="7" id="KW-0418">Kinase</keyword>
<organism evidence="7 8">
    <name type="scientific">Elsinoe ampelina</name>
    <dbReference type="NCBI Taxonomy" id="302913"/>
    <lineage>
        <taxon>Eukaryota</taxon>
        <taxon>Fungi</taxon>
        <taxon>Dikarya</taxon>
        <taxon>Ascomycota</taxon>
        <taxon>Pezizomycotina</taxon>
        <taxon>Dothideomycetes</taxon>
        <taxon>Dothideomycetidae</taxon>
        <taxon>Myriangiales</taxon>
        <taxon>Elsinoaceae</taxon>
        <taxon>Elsinoe</taxon>
    </lineage>
</organism>
<evidence type="ECO:0000256" key="1">
    <source>
        <dbReference type="ARBA" id="ARBA00022527"/>
    </source>
</evidence>
<comment type="catalytic activity">
    <reaction evidence="5">
        <text>L-seryl-[protein] + ATP = O-phospho-L-seryl-[protein] + ADP + H(+)</text>
        <dbReference type="Rhea" id="RHEA:17989"/>
        <dbReference type="Rhea" id="RHEA-COMP:9863"/>
        <dbReference type="Rhea" id="RHEA-COMP:11604"/>
        <dbReference type="ChEBI" id="CHEBI:15378"/>
        <dbReference type="ChEBI" id="CHEBI:29999"/>
        <dbReference type="ChEBI" id="CHEBI:30616"/>
        <dbReference type="ChEBI" id="CHEBI:83421"/>
        <dbReference type="ChEBI" id="CHEBI:456216"/>
        <dbReference type="EC" id="2.7.11.24"/>
    </reaction>
    <physiologicalReaction direction="left-to-right" evidence="5">
        <dbReference type="Rhea" id="RHEA:17990"/>
    </physiologicalReaction>
</comment>
<protein>
    <submittedName>
        <fullName evidence="7">Kinase-like domain-containing protein</fullName>
    </submittedName>
</protein>
<dbReference type="Gene3D" id="1.10.510.10">
    <property type="entry name" value="Transferase(Phosphotransferase) domain 1"/>
    <property type="match status" value="1"/>
</dbReference>
<comment type="catalytic activity">
    <reaction evidence="4">
        <text>L-threonyl-[protein] + ATP = O-phospho-L-threonyl-[protein] + ADP + H(+)</text>
        <dbReference type="Rhea" id="RHEA:46608"/>
        <dbReference type="Rhea" id="RHEA-COMP:11060"/>
        <dbReference type="Rhea" id="RHEA-COMP:11605"/>
        <dbReference type="ChEBI" id="CHEBI:15378"/>
        <dbReference type="ChEBI" id="CHEBI:30013"/>
        <dbReference type="ChEBI" id="CHEBI:30616"/>
        <dbReference type="ChEBI" id="CHEBI:61977"/>
        <dbReference type="ChEBI" id="CHEBI:456216"/>
        <dbReference type="EC" id="2.7.11.24"/>
    </reaction>
    <physiologicalReaction direction="left-to-right" evidence="4">
        <dbReference type="Rhea" id="RHEA:46609"/>
    </physiologicalReaction>
</comment>
<evidence type="ECO:0000313" key="8">
    <source>
        <dbReference type="Proteomes" id="UP000799538"/>
    </source>
</evidence>
<dbReference type="AlphaFoldDB" id="A0A6A6GJ76"/>
<evidence type="ECO:0000256" key="3">
    <source>
        <dbReference type="ARBA" id="ARBA00022840"/>
    </source>
</evidence>
<dbReference type="OrthoDB" id="5979581at2759"/>
<evidence type="ECO:0000313" key="7">
    <source>
        <dbReference type="EMBL" id="KAF2225503.1"/>
    </source>
</evidence>
<dbReference type="PROSITE" id="PS00108">
    <property type="entry name" value="PROTEIN_KINASE_ST"/>
    <property type="match status" value="1"/>
</dbReference>
<feature type="domain" description="Protein kinase" evidence="6">
    <location>
        <begin position="1"/>
        <end position="307"/>
    </location>
</feature>
<name>A0A6A6GJ76_9PEZI</name>
<dbReference type="EMBL" id="ML992503">
    <property type="protein sequence ID" value="KAF2225503.1"/>
    <property type="molecule type" value="Genomic_DNA"/>
</dbReference>
<dbReference type="GO" id="GO:0004707">
    <property type="term" value="F:MAP kinase activity"/>
    <property type="evidence" value="ECO:0007669"/>
    <property type="project" value="UniProtKB-EC"/>
</dbReference>
<evidence type="ECO:0000256" key="5">
    <source>
        <dbReference type="ARBA" id="ARBA00048130"/>
    </source>
</evidence>
<dbReference type="InterPro" id="IPR011009">
    <property type="entry name" value="Kinase-like_dom_sf"/>
</dbReference>
<dbReference type="PROSITE" id="PS50011">
    <property type="entry name" value="PROTEIN_KINASE_DOM"/>
    <property type="match status" value="1"/>
</dbReference>
<dbReference type="SUPFAM" id="SSF56112">
    <property type="entry name" value="Protein kinase-like (PK-like)"/>
    <property type="match status" value="1"/>
</dbReference>
<keyword evidence="1" id="KW-0723">Serine/threonine-protein kinase</keyword>
<dbReference type="InterPro" id="IPR008271">
    <property type="entry name" value="Ser/Thr_kinase_AS"/>
</dbReference>
<dbReference type="Proteomes" id="UP000799538">
    <property type="component" value="Unassembled WGS sequence"/>
</dbReference>
<reference evidence="8" key="1">
    <citation type="journal article" date="2020" name="Stud. Mycol.">
        <title>101 Dothideomycetes genomes: A test case for predicting lifestyles and emergence of pathogens.</title>
        <authorList>
            <person name="Haridas S."/>
            <person name="Albert R."/>
            <person name="Binder M."/>
            <person name="Bloem J."/>
            <person name="LaButti K."/>
            <person name="Salamov A."/>
            <person name="Andreopoulos B."/>
            <person name="Baker S."/>
            <person name="Barry K."/>
            <person name="Bills G."/>
            <person name="Bluhm B."/>
            <person name="Cannon C."/>
            <person name="Castanera R."/>
            <person name="Culley D."/>
            <person name="Daum C."/>
            <person name="Ezra D."/>
            <person name="Gonzalez J."/>
            <person name="Henrissat B."/>
            <person name="Kuo A."/>
            <person name="Liang C."/>
            <person name="Lipzen A."/>
            <person name="Lutzoni F."/>
            <person name="Magnuson J."/>
            <person name="Mondo S."/>
            <person name="Nolan M."/>
            <person name="Ohm R."/>
            <person name="Pangilinan J."/>
            <person name="Park H.-J."/>
            <person name="Ramirez L."/>
            <person name="Alfaro M."/>
            <person name="Sun H."/>
            <person name="Tritt A."/>
            <person name="Yoshinaga Y."/>
            <person name="Zwiers L.-H."/>
            <person name="Turgeon B."/>
            <person name="Goodwin S."/>
            <person name="Spatafora J."/>
            <person name="Crous P."/>
            <person name="Grigoriev I."/>
        </authorList>
    </citation>
    <scope>NUCLEOTIDE SEQUENCE [LARGE SCALE GENOMIC DNA]</scope>
    <source>
        <strain evidence="8">CECT 20119</strain>
    </source>
</reference>
<evidence type="ECO:0000259" key="6">
    <source>
        <dbReference type="PROSITE" id="PS50011"/>
    </source>
</evidence>
<dbReference type="Pfam" id="PF00069">
    <property type="entry name" value="Pkinase"/>
    <property type="match status" value="1"/>
</dbReference>
<dbReference type="GO" id="GO:0005524">
    <property type="term" value="F:ATP binding"/>
    <property type="evidence" value="ECO:0007669"/>
    <property type="project" value="UniProtKB-KW"/>
</dbReference>
<dbReference type="PANTHER" id="PTHR24055">
    <property type="entry name" value="MITOGEN-ACTIVATED PROTEIN KINASE"/>
    <property type="match status" value="1"/>
</dbReference>
<dbReference type="InterPro" id="IPR050117">
    <property type="entry name" value="MAPK"/>
</dbReference>
<keyword evidence="7" id="KW-0808">Transferase</keyword>
<dbReference type="InterPro" id="IPR000719">
    <property type="entry name" value="Prot_kinase_dom"/>
</dbReference>
<evidence type="ECO:0000256" key="4">
    <source>
        <dbReference type="ARBA" id="ARBA00047919"/>
    </source>
</evidence>
<gene>
    <name evidence="7" type="ORF">BDZ85DRAFT_67259</name>
</gene>